<dbReference type="PANTHER" id="PTHR43214">
    <property type="entry name" value="TWO-COMPONENT RESPONSE REGULATOR"/>
    <property type="match status" value="1"/>
</dbReference>
<evidence type="ECO:0000313" key="4">
    <source>
        <dbReference type="EMBL" id="NMG74363.1"/>
    </source>
</evidence>
<dbReference type="SUPFAM" id="SSF52172">
    <property type="entry name" value="CheY-like"/>
    <property type="match status" value="1"/>
</dbReference>
<proteinExistence type="predicted"/>
<organism evidence="4 5">
    <name type="scientific">Aromatoleum diolicum</name>
    <dbReference type="NCBI Taxonomy" id="75796"/>
    <lineage>
        <taxon>Bacteria</taxon>
        <taxon>Pseudomonadati</taxon>
        <taxon>Pseudomonadota</taxon>
        <taxon>Betaproteobacteria</taxon>
        <taxon>Rhodocyclales</taxon>
        <taxon>Rhodocyclaceae</taxon>
        <taxon>Aromatoleum</taxon>
    </lineage>
</organism>
<dbReference type="Gene3D" id="3.40.50.2300">
    <property type="match status" value="1"/>
</dbReference>
<keyword evidence="5" id="KW-1185">Reference proteome</keyword>
<gene>
    <name evidence="4" type="ORF">GPA25_06275</name>
</gene>
<dbReference type="InterPro" id="IPR001789">
    <property type="entry name" value="Sig_transdc_resp-reg_receiver"/>
</dbReference>
<sequence>MEHAIVPCLTLAPPIEVLLVDDQRAILAGVTALIACESPHMQVTGQARCGREALELAHDIQPDIIVLDADLAGEDGIALIPLLQAKCQAAIVVFTCLTEPDARHRALRLGAADFVPKTSSGSDLIAAILGAME</sequence>
<evidence type="ECO:0000313" key="5">
    <source>
        <dbReference type="Proteomes" id="UP000648984"/>
    </source>
</evidence>
<comment type="caution">
    <text evidence="4">The sequence shown here is derived from an EMBL/GenBank/DDBJ whole genome shotgun (WGS) entry which is preliminary data.</text>
</comment>
<dbReference type="SMART" id="SM00448">
    <property type="entry name" value="REC"/>
    <property type="match status" value="1"/>
</dbReference>
<dbReference type="InterPro" id="IPR011006">
    <property type="entry name" value="CheY-like_superfamily"/>
</dbReference>
<dbReference type="InterPro" id="IPR058245">
    <property type="entry name" value="NreC/VraR/RcsB-like_REC"/>
</dbReference>
<protein>
    <submittedName>
        <fullName evidence="4">Response regulator</fullName>
    </submittedName>
</protein>
<evidence type="ECO:0000259" key="3">
    <source>
        <dbReference type="PROSITE" id="PS50110"/>
    </source>
</evidence>
<dbReference type="RefSeq" id="WP_169259512.1">
    <property type="nucleotide sequence ID" value="NZ_WTVQ01000007.1"/>
</dbReference>
<keyword evidence="1" id="KW-0238">DNA-binding</keyword>
<feature type="domain" description="Response regulatory" evidence="3">
    <location>
        <begin position="16"/>
        <end position="132"/>
    </location>
</feature>
<evidence type="ECO:0000256" key="2">
    <source>
        <dbReference type="PROSITE-ProRule" id="PRU00169"/>
    </source>
</evidence>
<dbReference type="Proteomes" id="UP000648984">
    <property type="component" value="Unassembled WGS sequence"/>
</dbReference>
<accession>A0ABX1Q7M1</accession>
<dbReference type="InterPro" id="IPR039420">
    <property type="entry name" value="WalR-like"/>
</dbReference>
<name>A0ABX1Q7M1_9RHOO</name>
<dbReference type="PROSITE" id="PS50110">
    <property type="entry name" value="RESPONSE_REGULATORY"/>
    <property type="match status" value="1"/>
</dbReference>
<dbReference type="CDD" id="cd17535">
    <property type="entry name" value="REC_NarL-like"/>
    <property type="match status" value="1"/>
</dbReference>
<reference evidence="4 5" key="1">
    <citation type="submission" date="2019-12" db="EMBL/GenBank/DDBJ databases">
        <title>Comparative genomics gives insights into the taxonomy of the Azoarcus-Aromatoleum group and reveals separate origins of nif in the plant-associated Azoarcus and non-plant-associated Aromatoleum sub-groups.</title>
        <authorList>
            <person name="Lafos M."/>
            <person name="Maluk M."/>
            <person name="Batista M."/>
            <person name="Junghare M."/>
            <person name="Carmona M."/>
            <person name="Faoro H."/>
            <person name="Cruz L.M."/>
            <person name="Battistoni F."/>
            <person name="De Souza E."/>
            <person name="Pedrosa F."/>
            <person name="Chen W.-M."/>
            <person name="Poole P.S."/>
            <person name="Dixon R.A."/>
            <person name="James E.K."/>
        </authorList>
    </citation>
    <scope>NUCLEOTIDE SEQUENCE [LARGE SCALE GENOMIC DNA]</scope>
    <source>
        <strain evidence="4 5">22Lin</strain>
    </source>
</reference>
<dbReference type="Pfam" id="PF00072">
    <property type="entry name" value="Response_reg"/>
    <property type="match status" value="1"/>
</dbReference>
<evidence type="ECO:0000256" key="1">
    <source>
        <dbReference type="ARBA" id="ARBA00023125"/>
    </source>
</evidence>
<dbReference type="EMBL" id="WTVQ01000007">
    <property type="protein sequence ID" value="NMG74363.1"/>
    <property type="molecule type" value="Genomic_DNA"/>
</dbReference>
<feature type="modified residue" description="4-aspartylphosphate" evidence="2">
    <location>
        <position position="68"/>
    </location>
</feature>
<keyword evidence="2" id="KW-0597">Phosphoprotein</keyword>